<evidence type="ECO:0000313" key="2">
    <source>
        <dbReference type="Proteomes" id="UP000654075"/>
    </source>
</evidence>
<comment type="caution">
    <text evidence="1">The sequence shown here is derived from an EMBL/GenBank/DDBJ whole genome shotgun (WGS) entry which is preliminary data.</text>
</comment>
<reference evidence="1" key="1">
    <citation type="submission" date="2021-02" db="EMBL/GenBank/DDBJ databases">
        <authorList>
            <person name="Dougan E. K."/>
            <person name="Rhodes N."/>
            <person name="Thang M."/>
            <person name="Chan C."/>
        </authorList>
    </citation>
    <scope>NUCLEOTIDE SEQUENCE</scope>
</reference>
<gene>
    <name evidence="1" type="ORF">PGLA1383_LOCUS21080</name>
</gene>
<dbReference type="AlphaFoldDB" id="A0A813EVU3"/>
<evidence type="ECO:0000313" key="1">
    <source>
        <dbReference type="EMBL" id="CAE8602847.1"/>
    </source>
</evidence>
<proteinExistence type="predicted"/>
<accession>A0A813EVU3</accession>
<protein>
    <submittedName>
        <fullName evidence="1">Uncharacterized protein</fullName>
    </submittedName>
</protein>
<sequence length="103" mass="10833">MAPSRGQAASEYAGNKAPFRLKTADSLEIKVPSIPEAESLAAASDRAFVVLPATCASSCGLLSNFGADSDGARHWLGRVENLSEVNGSSRYPLNGSRQPRLRG</sequence>
<dbReference type="EMBL" id="CAJNNV010014722">
    <property type="protein sequence ID" value="CAE8602847.1"/>
    <property type="molecule type" value="Genomic_DNA"/>
</dbReference>
<keyword evidence="2" id="KW-1185">Reference proteome</keyword>
<organism evidence="1 2">
    <name type="scientific">Polarella glacialis</name>
    <name type="common">Dinoflagellate</name>
    <dbReference type="NCBI Taxonomy" id="89957"/>
    <lineage>
        <taxon>Eukaryota</taxon>
        <taxon>Sar</taxon>
        <taxon>Alveolata</taxon>
        <taxon>Dinophyceae</taxon>
        <taxon>Suessiales</taxon>
        <taxon>Suessiaceae</taxon>
        <taxon>Polarella</taxon>
    </lineage>
</organism>
<dbReference type="Proteomes" id="UP000654075">
    <property type="component" value="Unassembled WGS sequence"/>
</dbReference>
<feature type="non-terminal residue" evidence="1">
    <location>
        <position position="103"/>
    </location>
</feature>
<name>A0A813EVU3_POLGL</name>